<dbReference type="EMBL" id="LUGG01000014">
    <property type="protein sequence ID" value="OBZ70173.1"/>
    <property type="molecule type" value="Genomic_DNA"/>
</dbReference>
<feature type="compositionally biased region" description="Basic and acidic residues" evidence="1">
    <location>
        <begin position="7"/>
        <end position="16"/>
    </location>
</feature>
<evidence type="ECO:0000256" key="1">
    <source>
        <dbReference type="SAM" id="MobiDB-lite"/>
    </source>
</evidence>
<feature type="compositionally biased region" description="Polar residues" evidence="1">
    <location>
        <begin position="378"/>
        <end position="398"/>
    </location>
</feature>
<reference evidence="2 3" key="1">
    <citation type="submission" date="2016-03" db="EMBL/GenBank/DDBJ databases">
        <title>Whole genome sequencing of Grifola frondosa 9006-11.</title>
        <authorList>
            <person name="Min B."/>
            <person name="Park H."/>
            <person name="Kim J.-G."/>
            <person name="Cho H."/>
            <person name="Oh Y.-L."/>
            <person name="Kong W.-S."/>
            <person name="Choi I.-G."/>
        </authorList>
    </citation>
    <scope>NUCLEOTIDE SEQUENCE [LARGE SCALE GENOMIC DNA]</scope>
    <source>
        <strain evidence="2 3">9006-11</strain>
    </source>
</reference>
<feature type="region of interest" description="Disordered" evidence="1">
    <location>
        <begin position="222"/>
        <end position="265"/>
    </location>
</feature>
<gene>
    <name evidence="2" type="ORF">A0H81_09874</name>
</gene>
<feature type="region of interest" description="Disordered" evidence="1">
    <location>
        <begin position="378"/>
        <end position="436"/>
    </location>
</feature>
<sequence>YDNDDFDTTKPRRSAHDSAIFAHLRRNNPPRAAPVSRRSTDYLGVALPGEEESVAGRESMVTDRKSRGSIDNLRNPFGRDSTYDGHIADEQESEEELEVDLASWGLDALVSKEKDSKHSRKKTKPDSLPNPHTQVPAARTEPGRQRVGMRTMSMGGLNSFGEGGAFLDSQSSVPSLGARRHSIGSPLDLTEAQHSGQSSPRGHGRVQSAHALIENLPLSHPLHSIPFPTSDPVRSGSPNDGPSIARPSSRGSLLESTARSRAYSSASMGSKMLLNYHEEEQNPFAIRPPSPEHASRFDPKSARGRTASVASMGTIMAAGTHAEELNPFALQPPSPGKSSRFDPKATHVRNVSNGSIDHPYSKLDLMRPKVLIMPSPLQNTSAPPQTQLRSGSGFQLTTDGPPLPAGARSARRSSMTLSMLEPSSSGQIASNSFTPNPRMSLTLSQLTFRNTLMVDGQRDVAYDDIDHELRRATEDGEQIEPEPEPEPEPHIPVPAIDVEDPIGQKRPAGKLYGRSLIDDIEARKAEMRGKQRVFTGDQRPSMMARTPMKRSSTLIDPESLKMRPVSQRMDSFNTAPDLTRRNSGNIKPLLNFDDEIPGAPHQSLGVHPAAGGQKGSTRSVFGVDTIWERELAKLKEIEEQERVAAEERKKIEEGADAGKKGKRKGKKKGKAKGREQDQDIPIETTPTLTPEFHSESQRQPSPPHVLPMIAKTVVRRPPPPPADDDDSEDESDSSETPGPVIPNVARRSQVVGWHAGSSDEEEKGPRRTTGSGPRYPNQSSARPPQIVRKDGESSDEDVPLVATIGRAAQRLTRIKTDVESSEEEEPLSKLLEKTKLKLPSVGDSLSPRTINDDDDDDKPLGLRASRLLAPSNQEDDDVPLAFHPDQVRKTQYFMAQQQQQQQQQMMMQAQAAQLQQSMMYGAPSLMGSGFFGPPMAPMMMYPQLPSTPPPAQDVNKFGRVDKWRHDVAVEGKR</sequence>
<feature type="non-terminal residue" evidence="2">
    <location>
        <position position="1"/>
    </location>
</feature>
<feature type="compositionally biased region" description="Polar residues" evidence="1">
    <location>
        <begin position="768"/>
        <end position="782"/>
    </location>
</feature>
<feature type="non-terminal residue" evidence="2">
    <location>
        <position position="973"/>
    </location>
</feature>
<dbReference type="Proteomes" id="UP000092993">
    <property type="component" value="Unassembled WGS sequence"/>
</dbReference>
<organism evidence="2 3">
    <name type="scientific">Grifola frondosa</name>
    <name type="common">Maitake</name>
    <name type="synonym">Polyporus frondosus</name>
    <dbReference type="NCBI Taxonomy" id="5627"/>
    <lineage>
        <taxon>Eukaryota</taxon>
        <taxon>Fungi</taxon>
        <taxon>Dikarya</taxon>
        <taxon>Basidiomycota</taxon>
        <taxon>Agaricomycotina</taxon>
        <taxon>Agaricomycetes</taxon>
        <taxon>Polyporales</taxon>
        <taxon>Grifolaceae</taxon>
        <taxon>Grifola</taxon>
    </lineage>
</organism>
<accession>A0A1C7LZR8</accession>
<feature type="region of interest" description="Disordered" evidence="1">
    <location>
        <begin position="1"/>
        <end position="147"/>
    </location>
</feature>
<feature type="region of interest" description="Disordered" evidence="1">
    <location>
        <begin position="474"/>
        <end position="509"/>
    </location>
</feature>
<feature type="compositionally biased region" description="Acidic residues" evidence="1">
    <location>
        <begin position="722"/>
        <end position="733"/>
    </location>
</feature>
<dbReference type="OMA" id="IMPSPLQ"/>
<feature type="region of interest" description="Disordered" evidence="1">
    <location>
        <begin position="813"/>
        <end position="879"/>
    </location>
</feature>
<proteinExistence type="predicted"/>
<feature type="region of interest" description="Disordered" evidence="1">
    <location>
        <begin position="596"/>
        <end position="618"/>
    </location>
</feature>
<dbReference type="AlphaFoldDB" id="A0A1C7LZR8"/>
<feature type="compositionally biased region" description="Basic and acidic residues" evidence="1">
    <location>
        <begin position="633"/>
        <end position="659"/>
    </location>
</feature>
<keyword evidence="3" id="KW-1185">Reference proteome</keyword>
<feature type="compositionally biased region" description="Polar residues" evidence="1">
    <location>
        <begin position="412"/>
        <end position="436"/>
    </location>
</feature>
<comment type="caution">
    <text evidence="2">The sequence shown here is derived from an EMBL/GenBank/DDBJ whole genome shotgun (WGS) entry which is preliminary data.</text>
</comment>
<evidence type="ECO:0000313" key="3">
    <source>
        <dbReference type="Proteomes" id="UP000092993"/>
    </source>
</evidence>
<name>A0A1C7LZR8_GRIFR</name>
<feature type="compositionally biased region" description="Acidic residues" evidence="1">
    <location>
        <begin position="475"/>
        <end position="486"/>
    </location>
</feature>
<feature type="compositionally biased region" description="Low complexity" evidence="1">
    <location>
        <begin position="256"/>
        <end position="265"/>
    </location>
</feature>
<dbReference type="OrthoDB" id="2564267at2759"/>
<feature type="compositionally biased region" description="Low complexity" evidence="1">
    <location>
        <begin position="681"/>
        <end position="691"/>
    </location>
</feature>
<evidence type="ECO:0000313" key="2">
    <source>
        <dbReference type="EMBL" id="OBZ70173.1"/>
    </source>
</evidence>
<dbReference type="STRING" id="5627.A0A1C7LZR8"/>
<feature type="region of interest" description="Disordered" evidence="1">
    <location>
        <begin position="283"/>
        <end position="305"/>
    </location>
</feature>
<feature type="compositionally biased region" description="Basic residues" evidence="1">
    <location>
        <begin position="660"/>
        <end position="671"/>
    </location>
</feature>
<feature type="compositionally biased region" description="Basic and acidic residues" evidence="1">
    <location>
        <begin position="826"/>
        <end position="835"/>
    </location>
</feature>
<protein>
    <submittedName>
        <fullName evidence="2">Uncharacterized protein</fullName>
    </submittedName>
</protein>
<feature type="compositionally biased region" description="Acidic residues" evidence="1">
    <location>
        <begin position="90"/>
        <end position="99"/>
    </location>
</feature>
<feature type="region of interest" description="Disordered" evidence="1">
    <location>
        <begin position="633"/>
        <end position="801"/>
    </location>
</feature>